<dbReference type="AlphaFoldDB" id="A0A9E9P3F3"/>
<dbReference type="GO" id="GO:0016757">
    <property type="term" value="F:glycosyltransferase activity"/>
    <property type="evidence" value="ECO:0007669"/>
    <property type="project" value="UniProtKB-KW"/>
</dbReference>
<dbReference type="Gene3D" id="3.90.550.10">
    <property type="entry name" value="Spore Coat Polysaccharide Biosynthesis Protein SpsA, Chain A"/>
    <property type="match status" value="1"/>
</dbReference>
<evidence type="ECO:0000256" key="4">
    <source>
        <dbReference type="ARBA" id="ARBA00022692"/>
    </source>
</evidence>
<accession>A0A9E9P3F3</accession>
<evidence type="ECO:0000313" key="8">
    <source>
        <dbReference type="Proteomes" id="UP001156215"/>
    </source>
</evidence>
<evidence type="ECO:0000256" key="2">
    <source>
        <dbReference type="ARBA" id="ARBA00022676"/>
    </source>
</evidence>
<dbReference type="RefSeq" id="WP_269310022.1">
    <property type="nucleotide sequence ID" value="NZ_CP098242.1"/>
</dbReference>
<evidence type="ECO:0000313" key="7">
    <source>
        <dbReference type="EMBL" id="WAW10947.1"/>
    </source>
</evidence>
<dbReference type="InterPro" id="IPR008166">
    <property type="entry name" value="Glyco_transf_92"/>
</dbReference>
<keyword evidence="6" id="KW-0472">Membrane</keyword>
<dbReference type="PANTHER" id="PTHR21461">
    <property type="entry name" value="GLYCOSYLTRANSFERASE FAMILY 92 PROTEIN"/>
    <property type="match status" value="1"/>
</dbReference>
<sequence>MQRRKKTWGEQWRQLARCFVTSPGLRDAISHNCISDYYAHKKYFNTQFRHDDAGPFKHFLAVVAIMKDEGIYLAEWIEYHKLVGVDVFFIYDNESSDNTADILAPYIARGDVVHIPWPGIRQQFNAYNDALKRFRMETRWLAYIDADEFIVPLQKDTIPDILENYKNEVGLSMHWLMYGDNGHKNYEEGLVIERFTAHALKPDEFMKTIINPRAAFSMETHHGCFIGRHAAVNEKGNKVRTRSNELAASVIRVNHYWGKSWEEYEMKRIKGRTGSRGAMLPADDSMFSRRNRNEVQDTVLEKYVPLVKANIIKTREDYLAREKPDTPVSSPGRISP</sequence>
<evidence type="ECO:0000256" key="6">
    <source>
        <dbReference type="ARBA" id="ARBA00023136"/>
    </source>
</evidence>
<keyword evidence="3" id="KW-0808">Transferase</keyword>
<dbReference type="Proteomes" id="UP001156215">
    <property type="component" value="Chromosome"/>
</dbReference>
<protein>
    <submittedName>
        <fullName evidence="7">Glycosyltransferase family 92 protein</fullName>
    </submittedName>
</protein>
<dbReference type="GO" id="GO:0005737">
    <property type="term" value="C:cytoplasm"/>
    <property type="evidence" value="ECO:0007669"/>
    <property type="project" value="TreeGrafter"/>
</dbReference>
<gene>
    <name evidence="7" type="ORF">NB640_04730</name>
</gene>
<dbReference type="Pfam" id="PF01697">
    <property type="entry name" value="Glyco_transf_92"/>
    <property type="match status" value="1"/>
</dbReference>
<dbReference type="InterPro" id="IPR029044">
    <property type="entry name" value="Nucleotide-diphossugar_trans"/>
</dbReference>
<evidence type="ECO:0000256" key="1">
    <source>
        <dbReference type="ARBA" id="ARBA00004167"/>
    </source>
</evidence>
<organism evidence="7 8">
    <name type="scientific">Oxalobacter vibrioformis</name>
    <dbReference type="NCBI Taxonomy" id="933080"/>
    <lineage>
        <taxon>Bacteria</taxon>
        <taxon>Pseudomonadati</taxon>
        <taxon>Pseudomonadota</taxon>
        <taxon>Betaproteobacteria</taxon>
        <taxon>Burkholderiales</taxon>
        <taxon>Oxalobacteraceae</taxon>
        <taxon>Oxalobacter</taxon>
    </lineage>
</organism>
<evidence type="ECO:0000256" key="3">
    <source>
        <dbReference type="ARBA" id="ARBA00022679"/>
    </source>
</evidence>
<dbReference type="GO" id="GO:0016020">
    <property type="term" value="C:membrane"/>
    <property type="evidence" value="ECO:0007669"/>
    <property type="project" value="UniProtKB-SubCell"/>
</dbReference>
<evidence type="ECO:0000256" key="5">
    <source>
        <dbReference type="ARBA" id="ARBA00022989"/>
    </source>
</evidence>
<dbReference type="PANTHER" id="PTHR21461:SF69">
    <property type="entry name" value="GLYCOSYLTRANSFERASE FAMILY 92 PROTEIN"/>
    <property type="match status" value="1"/>
</dbReference>
<proteinExistence type="predicted"/>
<name>A0A9E9P3F3_9BURK</name>
<keyword evidence="8" id="KW-1185">Reference proteome</keyword>
<dbReference type="EMBL" id="CP098242">
    <property type="protein sequence ID" value="WAW10947.1"/>
    <property type="molecule type" value="Genomic_DNA"/>
</dbReference>
<comment type="subcellular location">
    <subcellularLocation>
        <location evidence="1">Membrane</location>
        <topology evidence="1">Single-pass membrane protein</topology>
    </subcellularLocation>
</comment>
<keyword evidence="5" id="KW-1133">Transmembrane helix</keyword>
<dbReference type="KEGG" id="ovb:NB640_04730"/>
<dbReference type="SUPFAM" id="SSF53448">
    <property type="entry name" value="Nucleotide-diphospho-sugar transferases"/>
    <property type="match status" value="1"/>
</dbReference>
<reference evidence="7" key="1">
    <citation type="journal article" date="2022" name="Front. Microbiol.">
        <title>New perspectives on an old grouping: The genomic and phenotypic variability of Oxalobacter formigenes and the implications for calcium oxalate stone prevention.</title>
        <authorList>
            <person name="Chmiel J.A."/>
            <person name="Carr C."/>
            <person name="Stuivenberg G.A."/>
            <person name="Venema R."/>
            <person name="Chanyi R.M."/>
            <person name="Al K.F."/>
            <person name="Giguere D."/>
            <person name="Say H."/>
            <person name="Akouris P.P."/>
            <person name="Dominguez Romero S.A."/>
            <person name="Kwong A."/>
            <person name="Tai V."/>
            <person name="Koval S.F."/>
            <person name="Razvi H."/>
            <person name="Bjazevic J."/>
            <person name="Burton J.P."/>
        </authorList>
    </citation>
    <scope>NUCLEOTIDE SEQUENCE</scope>
    <source>
        <strain evidence="7">WoOx3</strain>
    </source>
</reference>
<keyword evidence="4" id="KW-0812">Transmembrane</keyword>
<keyword evidence="2" id="KW-0328">Glycosyltransferase</keyword>